<dbReference type="InterPro" id="IPR019442">
    <property type="entry name" value="THADA/TRM732_DUF2428"/>
</dbReference>
<dbReference type="PANTHER" id="PTHR14387:SF0">
    <property type="entry name" value="DUF2428 DOMAIN-CONTAINING PROTEIN"/>
    <property type="match status" value="1"/>
</dbReference>
<proteinExistence type="inferred from homology"/>
<feature type="domain" description="tRNA (32-2'-O)-methyltransferase regulator THADA-like C-terminal TPR repeats region" evidence="5">
    <location>
        <begin position="888"/>
        <end position="1046"/>
    </location>
</feature>
<sequence length="1577" mass="183696">MKYQKIYAKFLFIQNQMNSLYVLKKEESISILLCYFLYIFVNIKNSSLSHHIQISLFQTLSTWFSRCIQAVEHFPLIKDELLGIFTDSVWKKMYDFIWERWEINNVMQNILRELFTKMLSLQKNTLSCDHLEKSLNEILYKALNENTSVKASTYVIDILVKFLGINSILAIEPDFFTIRVLFLKDITLAPSLSRMLVNFLVILKHDLNRHFQKNSNEIWVEYWFPHIVECFCKKDHTLEQNITKWFLPGILGQSIECYKIVIEKLKDNKQLNSDQYLCLLIAILKVGNNSNVLQEFDNQSLRTLGLFQNTIPNLLNSLSMSHRLSILSLIVENSKFSAPISFDYLNLIMINLPKLIVDSDANSRNSILDIVNKILLRLSTSSYTFSKKLKKISKIEASNELKFVDILTNIENFILWLYDFVKNEMLPGLSYTRVVIALNIVRSLIDTGIDPNISLNFEKKNKMNFHFPLKIFDATMVRILADQFVNAYEEPQKLAMQLLCMSPFPIDGLAQQEELTIFFNRSLELIKSNRAINAKGGAKALHFIFEKIIVKHHGIIKTEGLVSNINVLDNPIKMVQALIDELDNAIHIGSKDLLLGANSFPLHGILLTLQYILSSVHLNMKLYIETKNYWMTVYDKLIDFCENIWKIVNPILSDDSCQILLPENIININISENNRNDECLQINNSAPSNHITQIILTYSWRAIKEVSALLAIILSRPLDETNQFLEIIYEQYIHGGKLFKEWLIDIRHPGAISTIYPNFITVCSALFASFEKKLNLLPETWLQEIIFFLKKKTSFITKSDGLPYCITGILASEINHTHPLLLKTIEELMVIAEFDNKKNHINIPQIYAFNTLRTIFLETRLSNISTKFIERGFILSINGFKSNIWSVRNSSMMLFNALLTRALGSRKHRQDYCPTTKTMSTRTFFNKHPKLKDYLLQQLKDDISQFDKYNTNIVYIGLNSILTLISYFEVAIDYPDNRWTGMDEFIPLLDYCSRSHIWKVREVSAKAIPTIISPYIRIAVIINTINCCNANIQNTLHGNLLKIKYLIQSWTSHLNSKNMYHVKELKAFYTNVANALIKKFDTIVYNNPCAITKNLVLEIIFTYFIKHNWIKENVNTKFEELAFKKETTELCCMTIRFCMDFLKSEKSNQKIIGQDLLLKQVSVILLYGLEKFFQKIEKDIKYETIVIELLENPSHDVKLTILNYLEHTTKTTLISSIIINKVFTIISKDKSITLKKKAILSLFNILNILPFSSLNMNDLKAIVLETMILLEDPYNMYLKDVILLLISVLLYKLWYTESKEVYWEQFSIWIKYLDLNSNEDKDFTKRMSVMQSLICFSGHLILNNIFNYFPQQLENILPLYFILLKLLKDDDRIIRDLASEVVSRIISEKTIFSSVYSSELLLNNLSIVYKSSFLFKEKLLNLLIDFENITEFQTKMLSCTQKTNNLFIHEKMNLWKDNTRDNYEMIKILTLLDDDDGYIVNKLTLWANSFSKILLQIIAEKGYDGHLGWTSNEDVYNIISKLMYIIEYLESASNKENVSYLELRNLIKKIIIEAERNNIHKHLFNSKIYLKQKLCGT</sequence>
<dbReference type="InterPro" id="IPR056843">
    <property type="entry name" value="THADA-like_TPR"/>
</dbReference>
<comment type="caution">
    <text evidence="6">The sequence shown here is derived from an EMBL/GenBank/DDBJ whole genome shotgun (WGS) entry which is preliminary data.</text>
</comment>
<dbReference type="EMBL" id="LFWA01000001">
    <property type="protein sequence ID" value="KTW32557.1"/>
    <property type="molecule type" value="Genomic_DNA"/>
</dbReference>
<evidence type="ECO:0000259" key="3">
    <source>
        <dbReference type="Pfam" id="PF10350"/>
    </source>
</evidence>
<dbReference type="InterPro" id="IPR056842">
    <property type="entry name" value="THADA-like_TPR_C"/>
</dbReference>
<keyword evidence="2" id="KW-0819">tRNA processing</keyword>
<name>A0A0W4ZW13_PNEJ7</name>
<dbReference type="Proteomes" id="UP000053447">
    <property type="component" value="Unassembled WGS sequence"/>
</dbReference>
<protein>
    <submittedName>
        <fullName evidence="6">Uncharacterized protein</fullName>
    </submittedName>
</protein>
<comment type="similarity">
    <text evidence="1">Belongs to the THADA family.</text>
</comment>
<dbReference type="SUPFAM" id="SSF48371">
    <property type="entry name" value="ARM repeat"/>
    <property type="match status" value="1"/>
</dbReference>
<feature type="domain" description="DUF2428" evidence="3">
    <location>
        <begin position="633"/>
        <end position="886"/>
    </location>
</feature>
<dbReference type="InterPro" id="IPR016024">
    <property type="entry name" value="ARM-type_fold"/>
</dbReference>
<dbReference type="OrthoDB" id="73997at2759"/>
<gene>
    <name evidence="6" type="ORF">T551_00042</name>
</gene>
<dbReference type="GO" id="GO:0030488">
    <property type="term" value="P:tRNA methylation"/>
    <property type="evidence" value="ECO:0007669"/>
    <property type="project" value="TreeGrafter"/>
</dbReference>
<dbReference type="Pfam" id="PF25150">
    <property type="entry name" value="TPR_Trm732"/>
    <property type="match status" value="1"/>
</dbReference>
<dbReference type="Pfam" id="PF26523">
    <property type="entry name" value="Trm732_C"/>
    <property type="match status" value="1"/>
</dbReference>
<dbReference type="VEuPathDB" id="FungiDB:T551_00042"/>
<feature type="domain" description="tRNA (32-2'-O)-methyltransferase regulator THADA-like TPR repeats region" evidence="4">
    <location>
        <begin position="219"/>
        <end position="492"/>
    </location>
</feature>
<evidence type="ECO:0000313" key="6">
    <source>
        <dbReference type="EMBL" id="KTW32557.1"/>
    </source>
</evidence>
<dbReference type="GO" id="GO:0005829">
    <property type="term" value="C:cytosol"/>
    <property type="evidence" value="ECO:0007669"/>
    <property type="project" value="TreeGrafter"/>
</dbReference>
<dbReference type="PANTHER" id="PTHR14387">
    <property type="entry name" value="THADA/DEATH RECEPTOR INTERACTING PROTEIN"/>
    <property type="match status" value="1"/>
</dbReference>
<dbReference type="Pfam" id="PF10350">
    <property type="entry name" value="DUF2428"/>
    <property type="match status" value="1"/>
</dbReference>
<reference evidence="7" key="1">
    <citation type="journal article" date="2016" name="Nat. Commun.">
        <title>Genome analysis of three Pneumocystis species reveals adaptation mechanisms to life exclusively in mammalian hosts.</title>
        <authorList>
            <person name="Ma L."/>
            <person name="Chen Z."/>
            <person name="Huang D.W."/>
            <person name="Kutty G."/>
            <person name="Ishihara M."/>
            <person name="Wang H."/>
            <person name="Abouelleil A."/>
            <person name="Bishop L."/>
            <person name="Davey E."/>
            <person name="Deng R."/>
            <person name="Deng X."/>
            <person name="Fan L."/>
            <person name="Fantoni G."/>
            <person name="Fitzgerald M."/>
            <person name="Gogineni E."/>
            <person name="Goldberg J.M."/>
            <person name="Handley G."/>
            <person name="Hu X."/>
            <person name="Huber C."/>
            <person name="Jiao X."/>
            <person name="Jones K."/>
            <person name="Levin J.Z."/>
            <person name="Liu Y."/>
            <person name="Macdonald P."/>
            <person name="Melnikov A."/>
            <person name="Raley C."/>
            <person name="Sassi M."/>
            <person name="Sherman B.T."/>
            <person name="Song X."/>
            <person name="Sykes S."/>
            <person name="Tran B."/>
            <person name="Walsh L."/>
            <person name="Xia Y."/>
            <person name="Yang J."/>
            <person name="Young S."/>
            <person name="Zeng Q."/>
            <person name="Zheng X."/>
            <person name="Stephens R."/>
            <person name="Nusbaum C."/>
            <person name="Birren B.W."/>
            <person name="Azadi P."/>
            <person name="Lempicki R.A."/>
            <person name="Cuomo C.A."/>
            <person name="Kovacs J.A."/>
        </authorList>
    </citation>
    <scope>NUCLEOTIDE SEQUENCE [LARGE SCALE GENOMIC DNA]</scope>
    <source>
        <strain evidence="7">RU7</strain>
    </source>
</reference>
<evidence type="ECO:0000259" key="5">
    <source>
        <dbReference type="Pfam" id="PF25151"/>
    </source>
</evidence>
<dbReference type="InterPro" id="IPR051954">
    <property type="entry name" value="tRNA_methyltransferase_THADA"/>
</dbReference>
<evidence type="ECO:0000256" key="2">
    <source>
        <dbReference type="ARBA" id="ARBA00022694"/>
    </source>
</evidence>
<organism evidence="6 7">
    <name type="scientific">Pneumocystis jirovecii (strain RU7)</name>
    <name type="common">Human pneumocystis pneumonia agent</name>
    <dbReference type="NCBI Taxonomy" id="1408657"/>
    <lineage>
        <taxon>Eukaryota</taxon>
        <taxon>Fungi</taxon>
        <taxon>Dikarya</taxon>
        <taxon>Ascomycota</taxon>
        <taxon>Taphrinomycotina</taxon>
        <taxon>Pneumocystomycetes</taxon>
        <taxon>Pneumocystaceae</taxon>
        <taxon>Pneumocystis</taxon>
    </lineage>
</organism>
<dbReference type="RefSeq" id="XP_018231249.1">
    <property type="nucleotide sequence ID" value="XM_018372309.1"/>
</dbReference>
<dbReference type="STRING" id="1408657.A0A0W4ZW13"/>
<evidence type="ECO:0000313" key="7">
    <source>
        <dbReference type="Proteomes" id="UP000053447"/>
    </source>
</evidence>
<evidence type="ECO:0000256" key="1">
    <source>
        <dbReference type="ARBA" id="ARBA00010409"/>
    </source>
</evidence>
<dbReference type="Pfam" id="PF25151">
    <property type="entry name" value="TPR_Trm732_C"/>
    <property type="match status" value="1"/>
</dbReference>
<dbReference type="GeneID" id="28938564"/>
<evidence type="ECO:0000259" key="4">
    <source>
        <dbReference type="Pfam" id="PF25150"/>
    </source>
</evidence>
<keyword evidence="7" id="KW-1185">Reference proteome</keyword>
<accession>A0A0W4ZW13</accession>